<dbReference type="EnsemblPlants" id="EMT16483">
    <property type="protein sequence ID" value="EMT16483"/>
    <property type="gene ID" value="F775_19393"/>
</dbReference>
<protein>
    <submittedName>
        <fullName evidence="1">Uncharacterized protein</fullName>
    </submittedName>
</protein>
<dbReference type="PANTHER" id="PTHR18868:SF48">
    <property type="entry name" value="BULB-TYPE LECTIN DOMAIN-CONTAINING PROTEIN"/>
    <property type="match status" value="1"/>
</dbReference>
<organism evidence="1">
    <name type="scientific">Aegilops tauschii</name>
    <name type="common">Tausch's goatgrass</name>
    <name type="synonym">Aegilops squarrosa</name>
    <dbReference type="NCBI Taxonomy" id="37682"/>
    <lineage>
        <taxon>Eukaryota</taxon>
        <taxon>Viridiplantae</taxon>
        <taxon>Streptophyta</taxon>
        <taxon>Embryophyta</taxon>
        <taxon>Tracheophyta</taxon>
        <taxon>Spermatophyta</taxon>
        <taxon>Magnoliopsida</taxon>
        <taxon>Liliopsida</taxon>
        <taxon>Poales</taxon>
        <taxon>Poaceae</taxon>
        <taxon>BOP clade</taxon>
        <taxon>Pooideae</taxon>
        <taxon>Triticodae</taxon>
        <taxon>Triticeae</taxon>
        <taxon>Triticinae</taxon>
        <taxon>Aegilops</taxon>
    </lineage>
</organism>
<sequence length="671" mass="74433">MDWPALTSYTTVMIIFSLPLSASQDRLVPGRVLYPGNTIVSDDGGFALGFFNPCNSTPASLYLGIWYNDIPELTVAGLKRSMMKNKRRLVRGDEEQRPYKRVAKSDTKLRECTGMCIETSSSDSEATILTSRRLIPPTHPAASLNIKVRLPNDRIVTGWIEDPKIYVDFFIVHIKNVSGVDAASLDHDMQFEPHTKVAAVCRCFSSGFLTATSGLNLASPTSETIAGIGGPLVDFDGNFVGMNSSRTKMEKTAYVRREGIFRFLVLHGKVSVRVKEGFDDASRARMNSEMKAIRPSLSAKSVEKLSKSRKGALSKQNDHVIDPPHLCHLSLDRATQFEPYRKVAAVWRDYDSGELKTTSGVDLASVCALTDEEMLSTCRIHEVGIGGPLVDFDGNFVGMNCSGTKQRKTPYVRRPSIREFMWFHGMVSVKEEVDEAVRERFKSRYGDSAFLRAGGGQYINHLDAMFKKDILRKPLGGFGLEMDRSAYSLASESSKLLASKMNRSVVSIASCNGDDSVIEYLLVHDLQKSFLAQILVNITLSLQIEVCLPNQFRVVGILNCYNLHYNVALVDIMGFWHPRTIKIRGHPVTSSMDVIAVGSLFACRKLMAVEGKVLIGKQSKLDCKELCVSTCKITKAGIGGPLIDNDGNFVGMNFYDEEETPFLPRDVIHRL</sequence>
<proteinExistence type="predicted"/>
<dbReference type="InterPro" id="IPR009003">
    <property type="entry name" value="Peptidase_S1_PA"/>
</dbReference>
<evidence type="ECO:0000313" key="1">
    <source>
        <dbReference type="EnsemblPlants" id="EMT16483"/>
    </source>
</evidence>
<dbReference type="AlphaFoldDB" id="N1QZF2"/>
<dbReference type="PANTHER" id="PTHR18868">
    <property type="entry name" value="OS07G0665300 PROTEIN-RELATED"/>
    <property type="match status" value="1"/>
</dbReference>
<reference evidence="1" key="1">
    <citation type="submission" date="2015-06" db="UniProtKB">
        <authorList>
            <consortium name="EnsemblPlants"/>
        </authorList>
    </citation>
    <scope>IDENTIFICATION</scope>
</reference>
<dbReference type="ExpressionAtlas" id="N1QZF2">
    <property type="expression patterns" value="baseline"/>
</dbReference>
<accession>N1QZF2</accession>
<name>N1QZF2_AEGTA</name>
<dbReference type="SUPFAM" id="SSF50494">
    <property type="entry name" value="Trypsin-like serine proteases"/>
    <property type="match status" value="2"/>
</dbReference>